<reference evidence="6" key="1">
    <citation type="journal article" date="2009" name="Science">
        <title>The B73 maize genome: complexity, diversity, and dynamics.</title>
        <authorList>
            <person name="Schnable P.S."/>
            <person name="Ware D."/>
            <person name="Fulton R.S."/>
            <person name="Stein J.C."/>
            <person name="Wei F."/>
            <person name="Pasternak S."/>
            <person name="Liang C."/>
            <person name="Zhang J."/>
            <person name="Fulton L."/>
            <person name="Graves T.A."/>
            <person name="Minx P."/>
            <person name="Reily A.D."/>
            <person name="Courtney L."/>
            <person name="Kruchowski S.S."/>
            <person name="Tomlinson C."/>
            <person name="Strong C."/>
            <person name="Delehaunty K."/>
            <person name="Fronick C."/>
            <person name="Courtney B."/>
            <person name="Rock S.M."/>
            <person name="Belter E."/>
            <person name="Du F."/>
            <person name="Kim K."/>
            <person name="Abbott R.M."/>
            <person name="Cotton M."/>
            <person name="Levy A."/>
            <person name="Marchetto P."/>
            <person name="Ochoa K."/>
            <person name="Jackson S.M."/>
            <person name="Gillam B."/>
            <person name="Chen W."/>
            <person name="Yan L."/>
            <person name="Higginbotham J."/>
            <person name="Cardenas M."/>
            <person name="Waligorski J."/>
            <person name="Applebaum E."/>
            <person name="Phelps L."/>
            <person name="Falcone J."/>
            <person name="Kanchi K."/>
            <person name="Thane T."/>
            <person name="Scimone A."/>
            <person name="Thane N."/>
            <person name="Henke J."/>
            <person name="Wang T."/>
            <person name="Ruppert J."/>
            <person name="Shah N."/>
            <person name="Rotter K."/>
            <person name="Hodges J."/>
            <person name="Ingenthron E."/>
            <person name="Cordes M."/>
            <person name="Kohlberg S."/>
            <person name="Sgro J."/>
            <person name="Delgado B."/>
            <person name="Mead K."/>
            <person name="Chinwalla A."/>
            <person name="Leonard S."/>
            <person name="Crouse K."/>
            <person name="Collura K."/>
            <person name="Kudrna D."/>
            <person name="Currie J."/>
            <person name="He R."/>
            <person name="Angelova A."/>
            <person name="Rajasekar S."/>
            <person name="Mueller T."/>
            <person name="Lomeli R."/>
            <person name="Scara G."/>
            <person name="Ko A."/>
            <person name="Delaney K."/>
            <person name="Wissotski M."/>
            <person name="Lopez G."/>
            <person name="Campos D."/>
            <person name="Braidotti M."/>
            <person name="Ashley E."/>
            <person name="Golser W."/>
            <person name="Kim H."/>
            <person name="Lee S."/>
            <person name="Lin J."/>
            <person name="Dujmic Z."/>
            <person name="Kim W."/>
            <person name="Talag J."/>
            <person name="Zuccolo A."/>
            <person name="Fan C."/>
            <person name="Sebastian A."/>
            <person name="Kramer M."/>
            <person name="Spiegel L."/>
            <person name="Nascimento L."/>
            <person name="Zutavern T."/>
            <person name="Miller B."/>
            <person name="Ambroise C."/>
            <person name="Muller S."/>
            <person name="Spooner W."/>
            <person name="Narechania A."/>
            <person name="Ren L."/>
            <person name="Wei S."/>
            <person name="Kumari S."/>
            <person name="Faga B."/>
            <person name="Levy M.J."/>
            <person name="McMahan L."/>
            <person name="Van Buren P."/>
            <person name="Vaughn M.W."/>
            <person name="Ying K."/>
            <person name="Yeh C.-T."/>
            <person name="Emrich S.J."/>
            <person name="Jia Y."/>
            <person name="Kalyanaraman A."/>
            <person name="Hsia A.-P."/>
            <person name="Barbazuk W.B."/>
            <person name="Baucom R.S."/>
            <person name="Brutnell T.P."/>
            <person name="Carpita N.C."/>
            <person name="Chaparro C."/>
            <person name="Chia J.-M."/>
            <person name="Deragon J.-M."/>
            <person name="Estill J.C."/>
            <person name="Fu Y."/>
            <person name="Jeddeloh J.A."/>
            <person name="Han Y."/>
            <person name="Lee H."/>
            <person name="Li P."/>
            <person name="Lisch D.R."/>
            <person name="Liu S."/>
            <person name="Liu Z."/>
            <person name="Nagel D.H."/>
            <person name="McCann M.C."/>
            <person name="SanMiguel P."/>
            <person name="Myers A.M."/>
            <person name="Nettleton D."/>
            <person name="Nguyen J."/>
            <person name="Penning B.W."/>
            <person name="Ponnala L."/>
            <person name="Schneider K.L."/>
            <person name="Schwartz D.C."/>
            <person name="Sharma A."/>
            <person name="Soderlund C."/>
            <person name="Springer N.M."/>
            <person name="Sun Q."/>
            <person name="Wang H."/>
            <person name="Waterman M."/>
            <person name="Westerman R."/>
            <person name="Wolfgruber T.K."/>
            <person name="Yang L."/>
            <person name="Yu Y."/>
            <person name="Zhang L."/>
            <person name="Zhou S."/>
            <person name="Zhu Q."/>
            <person name="Bennetzen J.L."/>
            <person name="Dawe R.K."/>
            <person name="Jiang J."/>
            <person name="Jiang N."/>
            <person name="Presting G.G."/>
            <person name="Wessler S.R."/>
            <person name="Aluru S."/>
            <person name="Martienssen R.A."/>
            <person name="Clifton S.W."/>
            <person name="McCombie W.R."/>
            <person name="Wing R.A."/>
            <person name="Wilson R.K."/>
        </authorList>
    </citation>
    <scope>NUCLEOTIDE SEQUENCE [LARGE SCALE GENOMIC DNA]</scope>
    <source>
        <strain evidence="6">cv. B73</strain>
    </source>
</reference>
<dbReference type="InParanoid" id="A0A804NTY5"/>
<dbReference type="Gene3D" id="1.10.472.10">
    <property type="entry name" value="Cyclin-like"/>
    <property type="match status" value="2"/>
</dbReference>
<dbReference type="EnsemblPlants" id="Zm00001eb186000_T002">
    <property type="protein sequence ID" value="Zm00001eb186000_P002"/>
    <property type="gene ID" value="Zm00001eb186000"/>
</dbReference>
<dbReference type="GO" id="GO:0008024">
    <property type="term" value="C:cyclin/CDK positive transcription elongation factor complex"/>
    <property type="evidence" value="ECO:0000318"/>
    <property type="project" value="GO_Central"/>
</dbReference>
<keyword evidence="6" id="KW-1185">Reference proteome</keyword>
<organism evidence="5 6">
    <name type="scientific">Zea mays</name>
    <name type="common">Maize</name>
    <dbReference type="NCBI Taxonomy" id="4577"/>
    <lineage>
        <taxon>Eukaryota</taxon>
        <taxon>Viridiplantae</taxon>
        <taxon>Streptophyta</taxon>
        <taxon>Embryophyta</taxon>
        <taxon>Tracheophyta</taxon>
        <taxon>Spermatophyta</taxon>
        <taxon>Magnoliopsida</taxon>
        <taxon>Liliopsida</taxon>
        <taxon>Poales</taxon>
        <taxon>Poaceae</taxon>
        <taxon>PACMAD clade</taxon>
        <taxon>Panicoideae</taxon>
        <taxon>Andropogonodae</taxon>
        <taxon>Andropogoneae</taxon>
        <taxon>Tripsacinae</taxon>
        <taxon>Zea</taxon>
    </lineage>
</organism>
<dbReference type="RefSeq" id="NP_001146888.2">
    <property type="nucleotide sequence ID" value="NM_001153416.2"/>
</dbReference>
<evidence type="ECO:0000256" key="1">
    <source>
        <dbReference type="ARBA" id="ARBA00023127"/>
    </source>
</evidence>
<dbReference type="InterPro" id="IPR036915">
    <property type="entry name" value="Cyclin-like_sf"/>
</dbReference>
<feature type="domain" description="Cyclin-like" evidence="4">
    <location>
        <begin position="149"/>
        <end position="251"/>
    </location>
</feature>
<accession>A0A804NTY5</accession>
<keyword evidence="1 3" id="KW-0195">Cyclin</keyword>
<dbReference type="FunFam" id="1.10.472.10:FF:000079">
    <property type="entry name" value="Putative cyclin-T1 family protein"/>
    <property type="match status" value="1"/>
</dbReference>
<dbReference type="KEGG" id="zma:100280496"/>
<dbReference type="Pfam" id="PF00134">
    <property type="entry name" value="Cyclin_N"/>
    <property type="match status" value="1"/>
</dbReference>
<dbReference type="FunFam" id="1.10.472.10:FF:000081">
    <property type="entry name" value="Cyclin family protein"/>
    <property type="match status" value="1"/>
</dbReference>
<name>A0A804NTY5_MAIZE</name>
<dbReference type="InterPro" id="IPR006671">
    <property type="entry name" value="Cyclin_N"/>
</dbReference>
<gene>
    <name evidence="5" type="primary">LOC100280496</name>
</gene>
<dbReference type="GO" id="GO:0032786">
    <property type="term" value="P:positive regulation of DNA-templated transcription, elongation"/>
    <property type="evidence" value="ECO:0000318"/>
    <property type="project" value="GO_Central"/>
</dbReference>
<dbReference type="SMART" id="SM00385">
    <property type="entry name" value="CYCLIN"/>
    <property type="match status" value="2"/>
</dbReference>
<dbReference type="GO" id="GO:0045944">
    <property type="term" value="P:positive regulation of transcription by RNA polymerase II"/>
    <property type="evidence" value="ECO:0000318"/>
    <property type="project" value="GO_Central"/>
</dbReference>
<dbReference type="GeneID" id="100280496"/>
<reference evidence="5" key="2">
    <citation type="submission" date="2019-07" db="EMBL/GenBank/DDBJ databases">
        <authorList>
            <person name="Seetharam A."/>
            <person name="Woodhouse M."/>
            <person name="Cannon E."/>
        </authorList>
    </citation>
    <scope>NUCLEOTIDE SEQUENCE [LARGE SCALE GENOMIC DNA]</scope>
    <source>
        <strain evidence="5">cv. B73</strain>
    </source>
</reference>
<sequence>MARNVYTLRPCFCSLASFSRSPVPSRALYLFLVATTWRSPLPPCPGLYFGTFTGDEHPSGCFAKLPTSRIQLITIPSTLSRFIGGCTEPIQQGVSDILMDGVPNILEKSSHECMYSWYFTREELEKFSPSRKDGITENKESEIRHLYCSFIRDVGIRLKLPQMTLATAVMLCHRFYLHQSLAKNGWQTVATVCVFLASKVEDTPCPLDHVVRVAYETMYRRDTAAAQRIRQKDVFEKQKALILIGERLLLTTIRFDFNIQHPYRPLLDAMQNLGINQKEVKQVAWNFVNDWLKTTLCLQYKPQYIAAGSLYLAAKLHNIKLPLHGAHVWWHQFDVAPKPLEAVIHQMMELAALKKLMPARPNPVKLKETLCEAKLSLSNSPDSVLNQSNLLISSSSPDIGEPSDKVQVDSCQYLISSHMGDCRVSGPDSSSLNTCANRNVSCKAHDEESLDQALIIKHDSGMMPSSNQTSLYATVGTEGSAELKQDVSHCNDFNIRVNDESLNQVLRNQHGDAIPLPDVVSLDAKVDKERSWCVEPLIANSDCCTDSVNVDSLCTDQRLADAPSGPTADAPSMLAEEESYPFSAKLENIDVARIKGLLMKRKSRREIQDRAIASDGLSEEDWIERELESGIVTNQEANCAAISDELSDEAWIERELESGIVVGPRNEQAITFDGLSEDDWIERELESGIIVEPAPATKKRKLESSC</sequence>
<dbReference type="AlphaFoldDB" id="A0A804NTY5"/>
<dbReference type="FunCoup" id="A0A804NTY5">
    <property type="interactions" value="1674"/>
</dbReference>
<dbReference type="PANTHER" id="PTHR10026">
    <property type="entry name" value="CYCLIN"/>
    <property type="match status" value="1"/>
</dbReference>
<dbReference type="GO" id="GO:0061575">
    <property type="term" value="F:cyclin-dependent protein serine/threonine kinase activator activity"/>
    <property type="evidence" value="ECO:0000318"/>
    <property type="project" value="GO_Central"/>
</dbReference>
<dbReference type="InterPro" id="IPR013763">
    <property type="entry name" value="Cyclin-like_dom"/>
</dbReference>
<dbReference type="GO" id="GO:0005634">
    <property type="term" value="C:nucleus"/>
    <property type="evidence" value="ECO:0000318"/>
    <property type="project" value="GO_Central"/>
</dbReference>
<dbReference type="OrthoDB" id="25002at2759"/>
<evidence type="ECO:0000313" key="6">
    <source>
        <dbReference type="Proteomes" id="UP000007305"/>
    </source>
</evidence>
<evidence type="ECO:0000259" key="4">
    <source>
        <dbReference type="SMART" id="SM00385"/>
    </source>
</evidence>
<dbReference type="InterPro" id="IPR043198">
    <property type="entry name" value="Cyclin/Ssn8"/>
</dbReference>
<dbReference type="Gramene" id="Zm00001eb186000_T002">
    <property type="protein sequence ID" value="Zm00001eb186000_P002"/>
    <property type="gene ID" value="Zm00001eb186000"/>
</dbReference>
<evidence type="ECO:0000256" key="3">
    <source>
        <dbReference type="RuleBase" id="RU000383"/>
    </source>
</evidence>
<keyword evidence="7" id="KW-1267">Proteomics identification</keyword>
<evidence type="ECO:0007829" key="7">
    <source>
        <dbReference type="PeptideAtlas" id="A0A804NTY5"/>
    </source>
</evidence>
<reference evidence="5" key="3">
    <citation type="submission" date="2021-05" db="UniProtKB">
        <authorList>
            <consortium name="EnsemblPlants"/>
        </authorList>
    </citation>
    <scope>IDENTIFICATION</scope>
    <source>
        <strain evidence="5">cv. B73</strain>
    </source>
</reference>
<dbReference type="Proteomes" id="UP000007305">
    <property type="component" value="Chromosome 4"/>
</dbReference>
<proteinExistence type="evidence at protein level"/>
<feature type="domain" description="Cyclin-like" evidence="4">
    <location>
        <begin position="264"/>
        <end position="349"/>
    </location>
</feature>
<dbReference type="SUPFAM" id="SSF47954">
    <property type="entry name" value="Cyclin-like"/>
    <property type="match status" value="2"/>
</dbReference>
<evidence type="ECO:0000256" key="2">
    <source>
        <dbReference type="ARBA" id="ARBA00061204"/>
    </source>
</evidence>
<evidence type="ECO:0000313" key="5">
    <source>
        <dbReference type="EnsemblPlants" id="Zm00001eb186000_P002"/>
    </source>
</evidence>
<protein>
    <recommendedName>
        <fullName evidence="4">Cyclin-like domain-containing protein</fullName>
    </recommendedName>
</protein>
<comment type="similarity">
    <text evidence="2">Belongs to the cyclin family. Cyclin T subfamily.</text>
</comment>